<comment type="pathway">
    <text evidence="14">Cell wall biogenesis; peptidoglycan biosynthesis.</text>
</comment>
<dbReference type="EMBL" id="FOHV01000020">
    <property type="protein sequence ID" value="SET36469.1"/>
    <property type="molecule type" value="Genomic_DNA"/>
</dbReference>
<keyword evidence="12 14" id="KW-0472">Membrane</keyword>
<feature type="active site" description="Acyl-ester intermediate" evidence="14">
    <location>
        <position position="337"/>
    </location>
</feature>
<evidence type="ECO:0000256" key="6">
    <source>
        <dbReference type="ARBA" id="ARBA00022670"/>
    </source>
</evidence>
<dbReference type="AlphaFoldDB" id="A0A1I0DV16"/>
<dbReference type="InterPro" id="IPR050515">
    <property type="entry name" value="Beta-lactam/transpept"/>
</dbReference>
<keyword evidence="13 14" id="KW-0961">Cell wall biogenesis/degradation</keyword>
<keyword evidence="7 14" id="KW-0812">Transmembrane</keyword>
<keyword evidence="19" id="KW-1185">Reference proteome</keyword>
<accession>A0A1I0DV16</accession>
<evidence type="ECO:0000256" key="4">
    <source>
        <dbReference type="ARBA" id="ARBA00022519"/>
    </source>
</evidence>
<dbReference type="Gene3D" id="3.40.710.10">
    <property type="entry name" value="DD-peptidase/beta-lactamase superfamily"/>
    <property type="match status" value="1"/>
</dbReference>
<dbReference type="InterPro" id="IPR005311">
    <property type="entry name" value="PBP_dimer"/>
</dbReference>
<comment type="catalytic activity">
    <reaction evidence="14">
        <text>Preferential cleavage: (Ac)2-L-Lys-D-Ala-|-D-Ala. Also transpeptidation of peptidyl-alanyl moieties that are N-acyl substituents of D-alanine.</text>
        <dbReference type="EC" id="3.4.16.4"/>
    </reaction>
</comment>
<dbReference type="HAMAP" id="MF_02081">
    <property type="entry name" value="MrdA_transpept"/>
    <property type="match status" value="1"/>
</dbReference>
<dbReference type="GO" id="GO:0009002">
    <property type="term" value="F:serine-type D-Ala-D-Ala carboxypeptidase activity"/>
    <property type="evidence" value="ECO:0007669"/>
    <property type="project" value="UniProtKB-UniRule"/>
</dbReference>
<gene>
    <name evidence="14" type="primary">mrdA</name>
    <name evidence="18" type="ORF">SAMN02583745_02138</name>
</gene>
<keyword evidence="3 14" id="KW-1003">Cell membrane</keyword>
<dbReference type="PANTHER" id="PTHR30627">
    <property type="entry name" value="PEPTIDOGLYCAN D,D-TRANSPEPTIDASE"/>
    <property type="match status" value="1"/>
</dbReference>
<dbReference type="EC" id="3.4.16.4" evidence="14"/>
<evidence type="ECO:0000313" key="18">
    <source>
        <dbReference type="EMBL" id="SET36469.1"/>
    </source>
</evidence>
<evidence type="ECO:0000256" key="2">
    <source>
        <dbReference type="ARBA" id="ARBA00004236"/>
    </source>
</evidence>
<dbReference type="InterPro" id="IPR017790">
    <property type="entry name" value="Penicillin-binding_protein_2"/>
</dbReference>
<dbReference type="Pfam" id="PF00905">
    <property type="entry name" value="Transpeptidase"/>
    <property type="match status" value="1"/>
</dbReference>
<evidence type="ECO:0000256" key="11">
    <source>
        <dbReference type="ARBA" id="ARBA00022989"/>
    </source>
</evidence>
<dbReference type="PANTHER" id="PTHR30627:SF2">
    <property type="entry name" value="PEPTIDOGLYCAN D,D-TRANSPEPTIDASE MRDA"/>
    <property type="match status" value="1"/>
</dbReference>
<comment type="subcellular location">
    <subcellularLocation>
        <location evidence="14">Cell inner membrane</location>
        <topology evidence="14">Single-pass membrane protein</topology>
    </subcellularLocation>
    <subcellularLocation>
        <location evidence="2">Cell membrane</location>
    </subcellularLocation>
    <subcellularLocation>
        <location evidence="1">Membrane</location>
        <topology evidence="1">Single-pass membrane protein</topology>
    </subcellularLocation>
</comment>
<feature type="transmembrane region" description="Helical" evidence="14">
    <location>
        <begin position="21"/>
        <end position="43"/>
    </location>
</feature>
<dbReference type="Gene3D" id="3.90.1310.10">
    <property type="entry name" value="Penicillin-binding protein 2a (Domain 2)"/>
    <property type="match status" value="1"/>
</dbReference>
<evidence type="ECO:0000256" key="8">
    <source>
        <dbReference type="ARBA" id="ARBA00022801"/>
    </source>
</evidence>
<keyword evidence="18" id="KW-0808">Transferase</keyword>
<dbReference type="STRING" id="1123402.SAMN02583745_02138"/>
<feature type="coiled-coil region" evidence="15">
    <location>
        <begin position="103"/>
        <end position="130"/>
    </location>
</feature>
<dbReference type="GO" id="GO:0016740">
    <property type="term" value="F:transferase activity"/>
    <property type="evidence" value="ECO:0007669"/>
    <property type="project" value="UniProtKB-KW"/>
</dbReference>
<name>A0A1I0DV16_9GAMM</name>
<feature type="domain" description="Penicillin-binding protein dimerisation" evidence="17">
    <location>
        <begin position="65"/>
        <end position="247"/>
    </location>
</feature>
<dbReference type="InterPro" id="IPR001460">
    <property type="entry name" value="PCN-bd_Tpept"/>
</dbReference>
<keyword evidence="11 14" id="KW-1133">Transmembrane helix</keyword>
<comment type="caution">
    <text evidence="14">Lacks conserved residue(s) required for the propagation of feature annotation.</text>
</comment>
<evidence type="ECO:0000256" key="9">
    <source>
        <dbReference type="ARBA" id="ARBA00022960"/>
    </source>
</evidence>
<reference evidence="19" key="1">
    <citation type="submission" date="2016-10" db="EMBL/GenBank/DDBJ databases">
        <authorList>
            <person name="Varghese N."/>
            <person name="Submissions S."/>
        </authorList>
    </citation>
    <scope>NUCLEOTIDE SEQUENCE [LARGE SCALE GENOMIC DNA]</scope>
    <source>
        <strain evidence="19">DSM 18579</strain>
    </source>
</reference>
<dbReference type="Pfam" id="PF03717">
    <property type="entry name" value="PBP_dimer"/>
    <property type="match status" value="1"/>
</dbReference>
<evidence type="ECO:0000256" key="10">
    <source>
        <dbReference type="ARBA" id="ARBA00022984"/>
    </source>
</evidence>
<evidence type="ECO:0000256" key="12">
    <source>
        <dbReference type="ARBA" id="ARBA00023136"/>
    </source>
</evidence>
<evidence type="ECO:0000256" key="1">
    <source>
        <dbReference type="ARBA" id="ARBA00004167"/>
    </source>
</evidence>
<keyword evidence="15" id="KW-0175">Coiled coil</keyword>
<dbReference type="GO" id="GO:0071555">
    <property type="term" value="P:cell wall organization"/>
    <property type="evidence" value="ECO:0007669"/>
    <property type="project" value="UniProtKB-KW"/>
</dbReference>
<dbReference type="GO" id="GO:0008658">
    <property type="term" value="F:penicillin binding"/>
    <property type="evidence" value="ECO:0007669"/>
    <property type="project" value="UniProtKB-UniRule"/>
</dbReference>
<keyword evidence="4 14" id="KW-0997">Cell inner membrane</keyword>
<dbReference type="GO" id="GO:0071972">
    <property type="term" value="F:peptidoglycan L,D-transpeptidase activity"/>
    <property type="evidence" value="ECO:0007669"/>
    <property type="project" value="TreeGrafter"/>
</dbReference>
<evidence type="ECO:0000259" key="17">
    <source>
        <dbReference type="Pfam" id="PF03717"/>
    </source>
</evidence>
<keyword evidence="5 14" id="KW-0121">Carboxypeptidase</keyword>
<dbReference type="GO" id="GO:0008360">
    <property type="term" value="P:regulation of cell shape"/>
    <property type="evidence" value="ECO:0007669"/>
    <property type="project" value="UniProtKB-KW"/>
</dbReference>
<keyword evidence="9 14" id="KW-0133">Cell shape</keyword>
<evidence type="ECO:0000256" key="13">
    <source>
        <dbReference type="ARBA" id="ARBA00023316"/>
    </source>
</evidence>
<proteinExistence type="inferred from homology"/>
<dbReference type="GO" id="GO:0009252">
    <property type="term" value="P:peptidoglycan biosynthetic process"/>
    <property type="evidence" value="ECO:0007669"/>
    <property type="project" value="UniProtKB-UniRule"/>
</dbReference>
<dbReference type="UniPathway" id="UPA00219"/>
<evidence type="ECO:0000256" key="15">
    <source>
        <dbReference type="SAM" id="Coils"/>
    </source>
</evidence>
<evidence type="ECO:0000256" key="5">
    <source>
        <dbReference type="ARBA" id="ARBA00022645"/>
    </source>
</evidence>
<dbReference type="RefSeq" id="WP_093320818.1">
    <property type="nucleotide sequence ID" value="NZ_FOHV01000020.1"/>
</dbReference>
<evidence type="ECO:0000256" key="3">
    <source>
        <dbReference type="ARBA" id="ARBA00022475"/>
    </source>
</evidence>
<dbReference type="InterPro" id="IPR012338">
    <property type="entry name" value="Beta-lactam/transpept-like"/>
</dbReference>
<dbReference type="Gene3D" id="3.30.1390.30">
    <property type="entry name" value="Penicillin-binding protein 2a, domain 3"/>
    <property type="match status" value="1"/>
</dbReference>
<sequence>MNKSNTEFRNHTAEYSLFLRRTVVAILFVFILIGVLLGNLYYLQIYRFEHYQTESDSNRIKLLPIAPVRGLIYDRNGIPLAIHRSIWQLEIQPHNIKNLDETLDMLRTLVDLTDEEIEKFRNELKSARQYAFIPLKTTLTEEQIAKFSNERYKFYSTESRSPTVIVKNYQRRFYPYGDTFAHTIGYVAKLSPKDVDTLKENGKLANYAATAQIGKSGIEKVYEDILHGTTGYEEVETNNRGKVIRQLSETPAQAGEDIYLTIDLKLQQHIQKLLEHTHGAIIVSDPRTGEILALFSSPTFDPNLFVDGISHKNYDKIKAKNGPLNNRATTGLYPPASTVKPFIAVSALAEGVISPTTTISDPGWWQLPNSEKKFRDWKRWGHGNLNIDKAIVQSSDTFFYQISYDMGIDKLHSWMSKFGYGRKTGIDIDEYSGILPSREWKKTNRKADWIPGDTIPVGIGQGYWNATPIQMAKVLNTFINEGYVKTPHLLMRSQQNGVKHDYVQTEQPELLDVSADYWKLAKRSMYGVAHSKNGTANKFFQDAEYEVGLKTGTAQVHSYEVDLGNNKSKKLRDHRLMIGFAPFENPTISVVIVLENAGKGTLNGDIMRSIMDFHMLGIAEIPKSIADLESTTGTTE</sequence>
<dbReference type="Proteomes" id="UP000242642">
    <property type="component" value="Unassembled WGS sequence"/>
</dbReference>
<feature type="domain" description="Penicillin-binding protein transpeptidase" evidence="16">
    <location>
        <begin position="279"/>
        <end position="612"/>
    </location>
</feature>
<evidence type="ECO:0000256" key="14">
    <source>
        <dbReference type="HAMAP-Rule" id="MF_02081"/>
    </source>
</evidence>
<dbReference type="GO" id="GO:0005886">
    <property type="term" value="C:plasma membrane"/>
    <property type="evidence" value="ECO:0007669"/>
    <property type="project" value="UniProtKB-SubCell"/>
</dbReference>
<evidence type="ECO:0000259" key="16">
    <source>
        <dbReference type="Pfam" id="PF00905"/>
    </source>
</evidence>
<dbReference type="SUPFAM" id="SSF56601">
    <property type="entry name" value="beta-lactamase/transpeptidase-like"/>
    <property type="match status" value="1"/>
</dbReference>
<dbReference type="InterPro" id="IPR036138">
    <property type="entry name" value="PBP_dimer_sf"/>
</dbReference>
<dbReference type="GO" id="GO:0006508">
    <property type="term" value="P:proteolysis"/>
    <property type="evidence" value="ECO:0007669"/>
    <property type="project" value="UniProtKB-KW"/>
</dbReference>
<organism evidence="18 19">
    <name type="scientific">Thorsellia anophelis DSM 18579</name>
    <dbReference type="NCBI Taxonomy" id="1123402"/>
    <lineage>
        <taxon>Bacteria</taxon>
        <taxon>Pseudomonadati</taxon>
        <taxon>Pseudomonadota</taxon>
        <taxon>Gammaproteobacteria</taxon>
        <taxon>Enterobacterales</taxon>
        <taxon>Thorselliaceae</taxon>
        <taxon>Thorsellia</taxon>
    </lineage>
</organism>
<keyword evidence="6 14" id="KW-0645">Protease</keyword>
<keyword evidence="8 14" id="KW-0378">Hydrolase</keyword>
<dbReference type="SUPFAM" id="SSF56519">
    <property type="entry name" value="Penicillin binding protein dimerisation domain"/>
    <property type="match status" value="1"/>
</dbReference>
<dbReference type="NCBIfam" id="TIGR03423">
    <property type="entry name" value="pbp2_mrdA"/>
    <property type="match status" value="1"/>
</dbReference>
<evidence type="ECO:0000256" key="7">
    <source>
        <dbReference type="ARBA" id="ARBA00022692"/>
    </source>
</evidence>
<keyword evidence="10 14" id="KW-0573">Peptidoglycan synthesis</keyword>
<comment type="function">
    <text evidence="14">Catalyzes cross-linking of the peptidoglycan cell wall.</text>
</comment>
<protein>
    <recommendedName>
        <fullName evidence="14">Peptidoglycan D,D-transpeptidase MrdA</fullName>
        <ecNumber evidence="14">3.4.16.4</ecNumber>
    </recommendedName>
    <alternativeName>
        <fullName evidence="14">Penicillin-binding protein 2</fullName>
        <shortName evidence="14">PBP-2</shortName>
    </alternativeName>
</protein>
<dbReference type="OrthoDB" id="9766847at2"/>
<evidence type="ECO:0000313" key="19">
    <source>
        <dbReference type="Proteomes" id="UP000242642"/>
    </source>
</evidence>
<comment type="similarity">
    <text evidence="14">Belongs to the transpeptidase family. MrdA subfamily.</text>
</comment>